<dbReference type="EMBL" id="JBBBZM010000255">
    <property type="protein sequence ID" value="KAL0631395.1"/>
    <property type="molecule type" value="Genomic_DNA"/>
</dbReference>
<protein>
    <submittedName>
        <fullName evidence="1">Uncharacterized protein</fullName>
    </submittedName>
</protein>
<keyword evidence="2" id="KW-1185">Reference proteome</keyword>
<gene>
    <name evidence="1" type="ORF">Q9L58_009738</name>
</gene>
<evidence type="ECO:0000313" key="1">
    <source>
        <dbReference type="EMBL" id="KAL0631395.1"/>
    </source>
</evidence>
<name>A0ABR3G631_9PEZI</name>
<dbReference type="Proteomes" id="UP001447188">
    <property type="component" value="Unassembled WGS sequence"/>
</dbReference>
<comment type="caution">
    <text evidence="1">The sequence shown here is derived from an EMBL/GenBank/DDBJ whole genome shotgun (WGS) entry which is preliminary data.</text>
</comment>
<evidence type="ECO:0000313" key="2">
    <source>
        <dbReference type="Proteomes" id="UP001447188"/>
    </source>
</evidence>
<reference evidence="1 2" key="1">
    <citation type="submission" date="2024-02" db="EMBL/GenBank/DDBJ databases">
        <title>Discinaceae phylogenomics.</title>
        <authorList>
            <person name="Dirks A.C."/>
            <person name="James T.Y."/>
        </authorList>
    </citation>
    <scope>NUCLEOTIDE SEQUENCE [LARGE SCALE GENOMIC DNA]</scope>
    <source>
        <strain evidence="1 2">ACD0624</strain>
    </source>
</reference>
<proteinExistence type="predicted"/>
<sequence>MSDLSPPRFTKAVLRASTNLSEIHTFQVDPSDWAPGLIAFDISTGDIIVYDNPINTNSHKPPKSEWKCYVIARIPDAIMLATGDCTGSEHTDVIVGTSDCIHWLENPGRTATHRVAGNWTSQLIGAHPDLEAVEFGFFSQG</sequence>
<organism evidence="1 2">
    <name type="scientific">Discina gigas</name>
    <dbReference type="NCBI Taxonomy" id="1032678"/>
    <lineage>
        <taxon>Eukaryota</taxon>
        <taxon>Fungi</taxon>
        <taxon>Dikarya</taxon>
        <taxon>Ascomycota</taxon>
        <taxon>Pezizomycotina</taxon>
        <taxon>Pezizomycetes</taxon>
        <taxon>Pezizales</taxon>
        <taxon>Discinaceae</taxon>
        <taxon>Discina</taxon>
    </lineage>
</organism>
<accession>A0ABR3G631</accession>